<accession>A0ABV9MX56</accession>
<dbReference type="InterPro" id="IPR007197">
    <property type="entry name" value="rSAM"/>
</dbReference>
<keyword evidence="5" id="KW-0408">Iron</keyword>
<dbReference type="Gene3D" id="3.20.20.70">
    <property type="entry name" value="Aldolase class I"/>
    <property type="match status" value="1"/>
</dbReference>
<dbReference type="PANTHER" id="PTHR43273">
    <property type="entry name" value="ANAEROBIC SULFATASE-MATURATING ENZYME HOMOLOG ASLB-RELATED"/>
    <property type="match status" value="1"/>
</dbReference>
<dbReference type="Proteomes" id="UP001595969">
    <property type="component" value="Unassembled WGS sequence"/>
</dbReference>
<sequence length="371" mass="42796">MKHISVLIKPASGLCNLRCQYCFYADITSLREVASYGKMKKETTEKMIQQIFVDLDAGDELTLAFQGGEPTLAGLPYFKQLVALVEEKQAQKSVRVHYALQTNGMLINQKWATFLKSNHFLVGLSIDGHPMYHDLHRLDTKGKGTFHRVLETKRLFDAYQIEYNVLCVLTNQLAKEPKKVYQFLQKEKIDYIQFIPCLDELQAKKRSTYALTPERFASFYRQLLHLWLQELSTGHYRSVKLFDDVFNLVVNRQVNACGLVGNCQIQYIIEADGSVYPCDFYVLDEYRLGFIQEQTLRELFSQDVGQKFLCEKKEASVLCQTCPFQQMCHGGCKRMKAAMYVNAAGDFCGYQRFLQTFLPEVTNIQTYLQAL</sequence>
<keyword evidence="2" id="KW-0004">4Fe-4S</keyword>
<evidence type="ECO:0000256" key="6">
    <source>
        <dbReference type="ARBA" id="ARBA00023014"/>
    </source>
</evidence>
<dbReference type="SFLD" id="SFLDS00029">
    <property type="entry name" value="Radical_SAM"/>
    <property type="match status" value="1"/>
</dbReference>
<dbReference type="PROSITE" id="PS51918">
    <property type="entry name" value="RADICAL_SAM"/>
    <property type="match status" value="1"/>
</dbReference>
<keyword evidence="3" id="KW-0949">S-adenosyl-L-methionine</keyword>
<dbReference type="SFLD" id="SFLDG01067">
    <property type="entry name" value="SPASM/twitch_domain_containing"/>
    <property type="match status" value="1"/>
</dbReference>
<evidence type="ECO:0000256" key="2">
    <source>
        <dbReference type="ARBA" id="ARBA00022485"/>
    </source>
</evidence>
<evidence type="ECO:0000256" key="5">
    <source>
        <dbReference type="ARBA" id="ARBA00023004"/>
    </source>
</evidence>
<dbReference type="SFLD" id="SFLDG01384">
    <property type="entry name" value="thioether_bond_formation_requi"/>
    <property type="match status" value="1"/>
</dbReference>
<dbReference type="RefSeq" id="WP_204653897.1">
    <property type="nucleotide sequence ID" value="NZ_JAFBFD010000015.1"/>
</dbReference>
<evidence type="ECO:0000313" key="10">
    <source>
        <dbReference type="Proteomes" id="UP001595969"/>
    </source>
</evidence>
<comment type="caution">
    <text evidence="9">The sequence shown here is derived from an EMBL/GenBank/DDBJ whole genome shotgun (WGS) entry which is preliminary data.</text>
</comment>
<dbReference type="EMBL" id="JBHSGS010000043">
    <property type="protein sequence ID" value="MFC4719634.1"/>
    <property type="molecule type" value="Genomic_DNA"/>
</dbReference>
<name>A0ABV9MX56_9ENTE</name>
<proteinExistence type="inferred from homology"/>
<dbReference type="SFLD" id="SFLDG01386">
    <property type="entry name" value="main_SPASM_domain-containing"/>
    <property type="match status" value="1"/>
</dbReference>
<dbReference type="CDD" id="cd21120">
    <property type="entry name" value="SPASM_anSME"/>
    <property type="match status" value="1"/>
</dbReference>
<dbReference type="InterPro" id="IPR047207">
    <property type="entry name" value="SPASM_anSME"/>
</dbReference>
<evidence type="ECO:0000256" key="3">
    <source>
        <dbReference type="ARBA" id="ARBA00022691"/>
    </source>
</evidence>
<evidence type="ECO:0000256" key="4">
    <source>
        <dbReference type="ARBA" id="ARBA00022723"/>
    </source>
</evidence>
<keyword evidence="10" id="KW-1185">Reference proteome</keyword>
<comment type="cofactor">
    <cofactor evidence="1">
        <name>[4Fe-4S] cluster</name>
        <dbReference type="ChEBI" id="CHEBI:49883"/>
    </cofactor>
</comment>
<dbReference type="InterPro" id="IPR023885">
    <property type="entry name" value="4Fe4S-binding_SPASM_dom"/>
</dbReference>
<dbReference type="SUPFAM" id="SSF102114">
    <property type="entry name" value="Radical SAM enzymes"/>
    <property type="match status" value="1"/>
</dbReference>
<keyword evidence="6" id="KW-0411">Iron-sulfur</keyword>
<comment type="similarity">
    <text evidence="7">Belongs to the radical SAM superfamily. Anaerobic sulfatase-maturating enzyme family.</text>
</comment>
<dbReference type="InterPro" id="IPR023867">
    <property type="entry name" value="Sulphatase_maturase_rSAM"/>
</dbReference>
<reference evidence="10" key="1">
    <citation type="journal article" date="2019" name="Int. J. Syst. Evol. Microbiol.">
        <title>The Global Catalogue of Microorganisms (GCM) 10K type strain sequencing project: providing services to taxonomists for standard genome sequencing and annotation.</title>
        <authorList>
            <consortium name="The Broad Institute Genomics Platform"/>
            <consortium name="The Broad Institute Genome Sequencing Center for Infectious Disease"/>
            <person name="Wu L."/>
            <person name="Ma J."/>
        </authorList>
    </citation>
    <scope>NUCLEOTIDE SEQUENCE [LARGE SCALE GENOMIC DNA]</scope>
    <source>
        <strain evidence="10">CGMCC 1.19032</strain>
    </source>
</reference>
<gene>
    <name evidence="9" type="ORF">ACFO5I_07780</name>
</gene>
<keyword evidence="4" id="KW-0479">Metal-binding</keyword>
<dbReference type="PANTHER" id="PTHR43273:SF3">
    <property type="entry name" value="ANAEROBIC SULFATASE-MATURATING ENZYME HOMOLOG ASLB-RELATED"/>
    <property type="match status" value="1"/>
</dbReference>
<evidence type="ECO:0000256" key="7">
    <source>
        <dbReference type="ARBA" id="ARBA00023601"/>
    </source>
</evidence>
<protein>
    <submittedName>
        <fullName evidence="9">Radical SAM/SPASM domain-containing protein</fullName>
    </submittedName>
</protein>
<organism evidence="9 10">
    <name type="scientific">Enterococcus lemanii</name>
    <dbReference type="NCBI Taxonomy" id="1159752"/>
    <lineage>
        <taxon>Bacteria</taxon>
        <taxon>Bacillati</taxon>
        <taxon>Bacillota</taxon>
        <taxon>Bacilli</taxon>
        <taxon>Lactobacillales</taxon>
        <taxon>Enterococcaceae</taxon>
        <taxon>Enterococcus</taxon>
    </lineage>
</organism>
<dbReference type="InterPro" id="IPR013785">
    <property type="entry name" value="Aldolase_TIM"/>
</dbReference>
<dbReference type="CDD" id="cd01335">
    <property type="entry name" value="Radical_SAM"/>
    <property type="match status" value="1"/>
</dbReference>
<evidence type="ECO:0000313" key="9">
    <source>
        <dbReference type="EMBL" id="MFC4719634.1"/>
    </source>
</evidence>
<dbReference type="Pfam" id="PF04055">
    <property type="entry name" value="Radical_SAM"/>
    <property type="match status" value="1"/>
</dbReference>
<dbReference type="SFLD" id="SFLDF00289">
    <property type="entry name" value="anaerobic_Cys-type_sulfatase-m"/>
    <property type="match status" value="1"/>
</dbReference>
<dbReference type="InterPro" id="IPR058240">
    <property type="entry name" value="rSAM_sf"/>
</dbReference>
<dbReference type="NCBIfam" id="TIGR04085">
    <property type="entry name" value="rSAM_more_4Fe4S"/>
    <property type="match status" value="1"/>
</dbReference>
<evidence type="ECO:0000259" key="8">
    <source>
        <dbReference type="PROSITE" id="PS51918"/>
    </source>
</evidence>
<dbReference type="SFLD" id="SFLDG01072">
    <property type="entry name" value="dehydrogenase_like"/>
    <property type="match status" value="1"/>
</dbReference>
<dbReference type="Pfam" id="PF13186">
    <property type="entry name" value="SPASM"/>
    <property type="match status" value="1"/>
</dbReference>
<dbReference type="InterPro" id="IPR034485">
    <property type="entry name" value="Anaerobic_Cys-type_sulfatase-m"/>
</dbReference>
<feature type="domain" description="Radical SAM core" evidence="8">
    <location>
        <begin position="1"/>
        <end position="235"/>
    </location>
</feature>
<evidence type="ECO:0000256" key="1">
    <source>
        <dbReference type="ARBA" id="ARBA00001966"/>
    </source>
</evidence>